<dbReference type="OMA" id="ISKFRCE"/>
<gene>
    <name evidence="1" type="ORF">RchiOBHm_Chr4g0415031</name>
</gene>
<dbReference type="STRING" id="74649.A0A2P6QWJ1"/>
<reference evidence="1 2" key="1">
    <citation type="journal article" date="2018" name="Nat. Genet.">
        <title>The Rosa genome provides new insights in the design of modern roses.</title>
        <authorList>
            <person name="Bendahmane M."/>
        </authorList>
    </citation>
    <scope>NUCLEOTIDE SEQUENCE [LARGE SCALE GENOMIC DNA]</scope>
    <source>
        <strain evidence="2">cv. Old Blush</strain>
    </source>
</reference>
<dbReference type="Gene3D" id="3.80.10.10">
    <property type="entry name" value="Ribonuclease Inhibitor"/>
    <property type="match status" value="1"/>
</dbReference>
<dbReference type="PANTHER" id="PTHR38926:SF5">
    <property type="entry name" value="F-BOX AND LEUCINE-RICH REPEAT PROTEIN 6"/>
    <property type="match status" value="1"/>
</dbReference>
<dbReference type="Proteomes" id="UP000238479">
    <property type="component" value="Chromosome 4"/>
</dbReference>
<accession>A0A2P6QWJ1</accession>
<evidence type="ECO:0000313" key="1">
    <source>
        <dbReference type="EMBL" id="PRQ38536.1"/>
    </source>
</evidence>
<name>A0A2P6QWJ1_ROSCH</name>
<keyword evidence="2" id="KW-1185">Reference proteome</keyword>
<proteinExistence type="predicted"/>
<dbReference type="InterPro" id="IPR032675">
    <property type="entry name" value="LRR_dom_sf"/>
</dbReference>
<dbReference type="EMBL" id="PDCK01000042">
    <property type="protein sequence ID" value="PRQ38536.1"/>
    <property type="molecule type" value="Genomic_DNA"/>
</dbReference>
<dbReference type="PANTHER" id="PTHR38926">
    <property type="entry name" value="F-BOX DOMAIN CONTAINING PROTEIN, EXPRESSED"/>
    <property type="match status" value="1"/>
</dbReference>
<dbReference type="AlphaFoldDB" id="A0A2P6QWJ1"/>
<dbReference type="SUPFAM" id="SSF52047">
    <property type="entry name" value="RNI-like"/>
    <property type="match status" value="1"/>
</dbReference>
<dbReference type="Gramene" id="PRQ38536">
    <property type="protein sequence ID" value="PRQ38536"/>
    <property type="gene ID" value="RchiOBHm_Chr4g0415031"/>
</dbReference>
<sequence>MESLLLDIPFVCKSWHKETLNPSCWKSLIFPEFEPGFPYEFDYPIHERFVSEFGLDSNRVSETAFIKFVVNRSQGKAVFLKLPGFSTVEAFEYVADACPNLVILGLPRYLLWKEDIDLESIGKFKYLYLLSLGSCDKLDRVLAVVSKRCKLFSHLTLSNAQIGKEEVMAIVNLVPDIKRLSLNEAQIDRDNLIILLKGCKKLSFLEAKDCIGFNEGDDEIAELASHISKFRCEGSKERIEFPFDFSEFILSSLTEDSVIEMASMLAEVDVEPEVDGEGEGDIEESVEP</sequence>
<comment type="caution">
    <text evidence="1">The sequence shown here is derived from an EMBL/GenBank/DDBJ whole genome shotgun (WGS) entry which is preliminary data.</text>
</comment>
<protein>
    <submittedName>
        <fullName evidence="1">Putative leucine-rich repeat domain, L domain-containing protein</fullName>
    </submittedName>
</protein>
<evidence type="ECO:0000313" key="2">
    <source>
        <dbReference type="Proteomes" id="UP000238479"/>
    </source>
</evidence>
<organism evidence="1 2">
    <name type="scientific">Rosa chinensis</name>
    <name type="common">China rose</name>
    <dbReference type="NCBI Taxonomy" id="74649"/>
    <lineage>
        <taxon>Eukaryota</taxon>
        <taxon>Viridiplantae</taxon>
        <taxon>Streptophyta</taxon>
        <taxon>Embryophyta</taxon>
        <taxon>Tracheophyta</taxon>
        <taxon>Spermatophyta</taxon>
        <taxon>Magnoliopsida</taxon>
        <taxon>eudicotyledons</taxon>
        <taxon>Gunneridae</taxon>
        <taxon>Pentapetalae</taxon>
        <taxon>rosids</taxon>
        <taxon>fabids</taxon>
        <taxon>Rosales</taxon>
        <taxon>Rosaceae</taxon>
        <taxon>Rosoideae</taxon>
        <taxon>Rosoideae incertae sedis</taxon>
        <taxon>Rosa</taxon>
    </lineage>
</organism>